<protein>
    <submittedName>
        <fullName evidence="1">Uncharacterized protein</fullName>
    </submittedName>
</protein>
<comment type="caution">
    <text evidence="1">The sequence shown here is derived from an EMBL/GenBank/DDBJ whole genome shotgun (WGS) entry which is preliminary data.</text>
</comment>
<keyword evidence="2" id="KW-1185">Reference proteome</keyword>
<dbReference type="EMBL" id="CM034412">
    <property type="protein sequence ID" value="KAJ0170932.1"/>
    <property type="molecule type" value="Genomic_DNA"/>
</dbReference>
<gene>
    <name evidence="1" type="ORF">K1T71_013704</name>
</gene>
<organism evidence="1 2">
    <name type="scientific">Dendrolimus kikuchii</name>
    <dbReference type="NCBI Taxonomy" id="765133"/>
    <lineage>
        <taxon>Eukaryota</taxon>
        <taxon>Metazoa</taxon>
        <taxon>Ecdysozoa</taxon>
        <taxon>Arthropoda</taxon>
        <taxon>Hexapoda</taxon>
        <taxon>Insecta</taxon>
        <taxon>Pterygota</taxon>
        <taxon>Neoptera</taxon>
        <taxon>Endopterygota</taxon>
        <taxon>Lepidoptera</taxon>
        <taxon>Glossata</taxon>
        <taxon>Ditrysia</taxon>
        <taxon>Bombycoidea</taxon>
        <taxon>Lasiocampidae</taxon>
        <taxon>Dendrolimus</taxon>
    </lineage>
</organism>
<evidence type="ECO:0000313" key="1">
    <source>
        <dbReference type="EMBL" id="KAJ0170932.1"/>
    </source>
</evidence>
<reference evidence="1 2" key="1">
    <citation type="journal article" date="2021" name="Front. Genet.">
        <title>Chromosome-Level Genome Assembly Reveals Significant Gene Expansion in the Toll and IMD Signaling Pathways of Dendrolimus kikuchii.</title>
        <authorList>
            <person name="Zhou J."/>
            <person name="Wu P."/>
            <person name="Xiong Z."/>
            <person name="Liu N."/>
            <person name="Zhao N."/>
            <person name="Ji M."/>
            <person name="Qiu Y."/>
            <person name="Yang B."/>
        </authorList>
    </citation>
    <scope>NUCLEOTIDE SEQUENCE [LARGE SCALE GENOMIC DNA]</scope>
    <source>
        <strain evidence="1">Ann1</strain>
    </source>
</reference>
<accession>A0ACC1CHK7</accession>
<dbReference type="Proteomes" id="UP000824533">
    <property type="component" value="Linkage Group LG26"/>
</dbReference>
<sequence length="750" mass="87932">MMSRSARLIKLATKHYEDKNGDNENSIDRNISPNLESPAPNSNELIQLHELLGDVLNENEPFDNHEYNEPIASTSSNSVTQSQNNIACDYEIHLEITPMPSPMHQTCNEAFCVTLTENEDPPILTSDDLYGNLPTPSMTSTTSVYTPTSTKSVQTRQSRFKTDIGKKKLQHKEDWVVTKRKTLKNQGKGFTNHRGKQVQEKQLQEVCNEKCRLKCSTKFSERQRMNVFEKFWKLGDRQRQWEFVIQYTEKVPKRRQTTEVTKHDRQNTFRYFLPNEEKQKTKVCKTMFINTISTGERIISTAWKKYDGEINVREDKRGKYEHKKRIIDDDMIRSVCDHVNSFPLVESHYVRQNSNKLYLEGVKSASRMFSLYCEWFDADKYGSKALTKRQYRDILNANFNIGFHKPKKDLCDICHIYNNKNIPTEEEKSAFLKHQTAKNVARHLKQQDKNEAQTNKEIIAATFDFEKVLITPHGDVSVFYYKRKLSTLNFTLYELATKEATCFMWHEAIAKRGANEVSSCIYQFIKQKALQGVKSFRFWSDNCAGQNRNRIVFALYLLAVKEFGVTITHRFLEKGHTQNEGDSVHSTIERASDRKLIYVPEEWYCLVRWAKAEGRPYIVKEMTTSDILDFKSLLSNKNWNKNTDNEKIQWTRLREVKVHAQHYDRIEYKYNFEDEPKTVIVLRSGNRSTNRLSRDFQIKQAYNGDLLISRDKHKDLMNLCQNGIIPEKYHSFYENLKFCNNAQEILSEDD</sequence>
<evidence type="ECO:0000313" key="2">
    <source>
        <dbReference type="Proteomes" id="UP000824533"/>
    </source>
</evidence>
<proteinExistence type="predicted"/>
<name>A0ACC1CHK7_9NEOP</name>